<gene>
    <name evidence="9" type="primary">dppB</name>
    <name evidence="9" type="ORF">MPLDJ20_20747</name>
</gene>
<reference evidence="9 10" key="1">
    <citation type="submission" date="2014-08" db="EMBL/GenBank/DDBJ databases">
        <authorList>
            <person name="Moulin Lionel"/>
        </authorList>
    </citation>
    <scope>NUCLEOTIDE SEQUENCE [LARGE SCALE GENOMIC DNA]</scope>
</reference>
<feature type="transmembrane region" description="Helical" evidence="7">
    <location>
        <begin position="274"/>
        <end position="300"/>
    </location>
</feature>
<feature type="transmembrane region" description="Helical" evidence="7">
    <location>
        <begin position="320"/>
        <end position="346"/>
    </location>
</feature>
<dbReference type="Gene3D" id="1.10.3720.10">
    <property type="entry name" value="MetI-like"/>
    <property type="match status" value="1"/>
</dbReference>
<comment type="similarity">
    <text evidence="7">Belongs to the binding-protein-dependent transport system permease family.</text>
</comment>
<evidence type="ECO:0000256" key="3">
    <source>
        <dbReference type="ARBA" id="ARBA00022475"/>
    </source>
</evidence>
<evidence type="ECO:0000256" key="1">
    <source>
        <dbReference type="ARBA" id="ARBA00004651"/>
    </source>
</evidence>
<name>A0A090EZE9_MESPL</name>
<evidence type="ECO:0000256" key="6">
    <source>
        <dbReference type="ARBA" id="ARBA00023136"/>
    </source>
</evidence>
<accession>A0A090EZE9</accession>
<dbReference type="GO" id="GO:0005886">
    <property type="term" value="C:plasma membrane"/>
    <property type="evidence" value="ECO:0007669"/>
    <property type="project" value="UniProtKB-SubCell"/>
</dbReference>
<keyword evidence="6 7" id="KW-0472">Membrane</keyword>
<dbReference type="GO" id="GO:0071916">
    <property type="term" value="F:dipeptide transmembrane transporter activity"/>
    <property type="evidence" value="ECO:0007669"/>
    <property type="project" value="TreeGrafter"/>
</dbReference>
<evidence type="ECO:0000256" key="5">
    <source>
        <dbReference type="ARBA" id="ARBA00022989"/>
    </source>
</evidence>
<dbReference type="InterPro" id="IPR035906">
    <property type="entry name" value="MetI-like_sf"/>
</dbReference>
<evidence type="ECO:0000256" key="4">
    <source>
        <dbReference type="ARBA" id="ARBA00022692"/>
    </source>
</evidence>
<evidence type="ECO:0000259" key="8">
    <source>
        <dbReference type="PROSITE" id="PS50928"/>
    </source>
</evidence>
<comment type="subcellular location">
    <subcellularLocation>
        <location evidence="1 7">Cell membrane</location>
        <topology evidence="1 7">Multi-pass membrane protein</topology>
    </subcellularLocation>
</comment>
<evidence type="ECO:0000256" key="7">
    <source>
        <dbReference type="RuleBase" id="RU363032"/>
    </source>
</evidence>
<feature type="transmembrane region" description="Helical" evidence="7">
    <location>
        <begin position="161"/>
        <end position="181"/>
    </location>
</feature>
<dbReference type="Pfam" id="PF00528">
    <property type="entry name" value="BPD_transp_1"/>
    <property type="match status" value="1"/>
</dbReference>
<dbReference type="PANTHER" id="PTHR43163:SF6">
    <property type="entry name" value="DIPEPTIDE TRANSPORT SYSTEM PERMEASE PROTEIN DPPB-RELATED"/>
    <property type="match status" value="1"/>
</dbReference>
<feature type="transmembrane region" description="Helical" evidence="7">
    <location>
        <begin position="24"/>
        <end position="49"/>
    </location>
</feature>
<feature type="transmembrane region" description="Helical" evidence="7">
    <location>
        <begin position="220"/>
        <end position="239"/>
    </location>
</feature>
<evidence type="ECO:0000256" key="2">
    <source>
        <dbReference type="ARBA" id="ARBA00022448"/>
    </source>
</evidence>
<dbReference type="Pfam" id="PF19300">
    <property type="entry name" value="BPD_transp_1_N"/>
    <property type="match status" value="1"/>
</dbReference>
<keyword evidence="3" id="KW-1003">Cell membrane</keyword>
<protein>
    <submittedName>
        <fullName evidence="9">Dipeptide transporter membrane component of ABC superfamily</fullName>
    </submittedName>
</protein>
<evidence type="ECO:0000313" key="9">
    <source>
        <dbReference type="EMBL" id="CDX36944.1"/>
    </source>
</evidence>
<evidence type="ECO:0000313" key="10">
    <source>
        <dbReference type="Proteomes" id="UP000046373"/>
    </source>
</evidence>
<dbReference type="AlphaFoldDB" id="A0A090EZE9"/>
<dbReference type="EMBL" id="CCNB01000012">
    <property type="protein sequence ID" value="CDX36944.1"/>
    <property type="molecule type" value="Genomic_DNA"/>
</dbReference>
<sequence>MAAKRPDEGESVQSDYARMLLQRFFVRLLTMLVTLFGVAIVVFVVIRVAPGDPIAMMLPPGASNDDIARLRALYGLDKSIVQQFFIWLAGVLHGDFGTSISLRQDVLGLVFNRLPATLELATVALLMAVAIGATAAILGARSRGTALEAGIDIASGATLSIPDFLWGLVLILLFGVLVPVFDISGRVSPQLDLPFITQFYLVESILRLRFDLTWDLIKHMLMPAVALALPLAAIIAQLLKQSLKEVLDLDYVVLARVKGFSETQVILREALKNAALPTLTLVGVQFTFLIGGTVIVERLFSYEGLGNMAIDAVINRDLPLIQGIVLVFALLFVLINLAVDMMYALLNPRLRHG</sequence>
<keyword evidence="4 7" id="KW-0812">Transmembrane</keyword>
<feature type="domain" description="ABC transmembrane type-1" evidence="8">
    <location>
        <begin position="114"/>
        <end position="343"/>
    </location>
</feature>
<organism evidence="9 10">
    <name type="scientific">Mesorhizobium plurifarium</name>
    <dbReference type="NCBI Taxonomy" id="69974"/>
    <lineage>
        <taxon>Bacteria</taxon>
        <taxon>Pseudomonadati</taxon>
        <taxon>Pseudomonadota</taxon>
        <taxon>Alphaproteobacteria</taxon>
        <taxon>Hyphomicrobiales</taxon>
        <taxon>Phyllobacteriaceae</taxon>
        <taxon>Mesorhizobium</taxon>
    </lineage>
</organism>
<keyword evidence="5 7" id="KW-1133">Transmembrane helix</keyword>
<dbReference type="Proteomes" id="UP000046373">
    <property type="component" value="Unassembled WGS sequence"/>
</dbReference>
<proteinExistence type="inferred from homology"/>
<keyword evidence="2 7" id="KW-0813">Transport</keyword>
<dbReference type="PROSITE" id="PS50928">
    <property type="entry name" value="ABC_TM1"/>
    <property type="match status" value="1"/>
</dbReference>
<dbReference type="SUPFAM" id="SSF161098">
    <property type="entry name" value="MetI-like"/>
    <property type="match status" value="1"/>
</dbReference>
<feature type="transmembrane region" description="Helical" evidence="7">
    <location>
        <begin position="120"/>
        <end position="140"/>
    </location>
</feature>
<dbReference type="InterPro" id="IPR045621">
    <property type="entry name" value="BPD_transp_1_N"/>
</dbReference>
<dbReference type="InterPro" id="IPR000515">
    <property type="entry name" value="MetI-like"/>
</dbReference>
<dbReference type="PANTHER" id="PTHR43163">
    <property type="entry name" value="DIPEPTIDE TRANSPORT SYSTEM PERMEASE PROTEIN DPPB-RELATED"/>
    <property type="match status" value="1"/>
</dbReference>